<accession>A0A8T1LVA4</accession>
<evidence type="ECO:0000313" key="2">
    <source>
        <dbReference type="EMBL" id="KAG3226900.1"/>
    </source>
</evidence>
<protein>
    <submittedName>
        <fullName evidence="1">Uncharacterized protein</fullName>
    </submittedName>
</protein>
<comment type="caution">
    <text evidence="1">The sequence shown here is derived from an EMBL/GenBank/DDBJ whole genome shotgun (WGS) entry which is preliminary data.</text>
</comment>
<reference evidence="1" key="1">
    <citation type="submission" date="2018-10" db="EMBL/GenBank/DDBJ databases">
        <title>Effector identification in a new, highly contiguous assembly of the strawberry crown rot pathogen Phytophthora cactorum.</title>
        <authorList>
            <person name="Armitage A.D."/>
            <person name="Nellist C.F."/>
            <person name="Bates H."/>
            <person name="Vickerstaff R.J."/>
            <person name="Harrison R.J."/>
        </authorList>
    </citation>
    <scope>NUCLEOTIDE SEQUENCE</scope>
    <source>
        <strain evidence="1">4040</strain>
        <strain evidence="2">P421</strain>
    </source>
</reference>
<name>A0A8T1LVA4_9STRA</name>
<evidence type="ECO:0000313" key="1">
    <source>
        <dbReference type="EMBL" id="KAG2955942.1"/>
    </source>
</evidence>
<gene>
    <name evidence="1" type="ORF">PC117_g38</name>
    <name evidence="2" type="ORF">PC129_g2530</name>
</gene>
<evidence type="ECO:0000313" key="3">
    <source>
        <dbReference type="Proteomes" id="UP000736787"/>
    </source>
</evidence>
<dbReference type="AlphaFoldDB" id="A0A8T1LVA4"/>
<dbReference type="EMBL" id="RCMK01000001">
    <property type="protein sequence ID" value="KAG2955942.1"/>
    <property type="molecule type" value="Genomic_DNA"/>
</dbReference>
<dbReference type="Proteomes" id="UP000760860">
    <property type="component" value="Unassembled WGS sequence"/>
</dbReference>
<sequence length="37" mass="4201">MCTPGVACDFEKPFSERSYARQHREDLALALRTCIGK</sequence>
<dbReference type="Proteomes" id="UP000736787">
    <property type="component" value="Unassembled WGS sequence"/>
</dbReference>
<dbReference type="EMBL" id="RCMV01000047">
    <property type="protein sequence ID" value="KAG3226900.1"/>
    <property type="molecule type" value="Genomic_DNA"/>
</dbReference>
<proteinExistence type="predicted"/>
<organism evidence="1 3">
    <name type="scientific">Phytophthora cactorum</name>
    <dbReference type="NCBI Taxonomy" id="29920"/>
    <lineage>
        <taxon>Eukaryota</taxon>
        <taxon>Sar</taxon>
        <taxon>Stramenopiles</taxon>
        <taxon>Oomycota</taxon>
        <taxon>Peronosporomycetes</taxon>
        <taxon>Peronosporales</taxon>
        <taxon>Peronosporaceae</taxon>
        <taxon>Phytophthora</taxon>
    </lineage>
</organism>